<keyword evidence="3" id="KW-0804">Transcription</keyword>
<protein>
    <submittedName>
        <fullName evidence="6">RNA polymerase sigma factor</fullName>
    </submittedName>
</protein>
<dbReference type="GO" id="GO:0003677">
    <property type="term" value="F:DNA binding"/>
    <property type="evidence" value="ECO:0007669"/>
    <property type="project" value="InterPro"/>
</dbReference>
<accession>A0A8F6YCA4</accession>
<dbReference type="RefSeq" id="WP_219005005.1">
    <property type="nucleotide sequence ID" value="NZ_CP079194.1"/>
</dbReference>
<dbReference type="Proteomes" id="UP000825009">
    <property type="component" value="Chromosome"/>
</dbReference>
<keyword evidence="7" id="KW-1185">Reference proteome</keyword>
<sequence length="181" mass="20033">MRMDVSDEDLALAAAGGDRAAYRLLLSRVYDRLFGLCFRLTGSHAEAEDLTQDICLALPGKLSGYRAQAKVTTWLYRVAVNAATDRRRRQASYARATDGWADWEVDRVQTAQEAEEATAWLYRAMAALSPALRETLALVLDDVTHAEAAEILGVSEGTISWRVAEAKKKLRALKAEEEEDA</sequence>
<evidence type="ECO:0000256" key="1">
    <source>
        <dbReference type="ARBA" id="ARBA00023015"/>
    </source>
</evidence>
<evidence type="ECO:0000259" key="5">
    <source>
        <dbReference type="Pfam" id="PF08281"/>
    </source>
</evidence>
<dbReference type="Pfam" id="PF08281">
    <property type="entry name" value="Sigma70_r4_2"/>
    <property type="match status" value="1"/>
</dbReference>
<evidence type="ECO:0000256" key="2">
    <source>
        <dbReference type="ARBA" id="ARBA00023082"/>
    </source>
</evidence>
<proteinExistence type="predicted"/>
<dbReference type="GO" id="GO:0016987">
    <property type="term" value="F:sigma factor activity"/>
    <property type="evidence" value="ECO:0007669"/>
    <property type="project" value="UniProtKB-KW"/>
</dbReference>
<dbReference type="InterPro" id="IPR013249">
    <property type="entry name" value="RNA_pol_sigma70_r4_t2"/>
</dbReference>
<dbReference type="InterPro" id="IPR039425">
    <property type="entry name" value="RNA_pol_sigma-70-like"/>
</dbReference>
<evidence type="ECO:0000259" key="4">
    <source>
        <dbReference type="Pfam" id="PF04542"/>
    </source>
</evidence>
<organism evidence="6 7">
    <name type="scientific">Gymnodinialimonas ceratoperidinii</name>
    <dbReference type="NCBI Taxonomy" id="2856823"/>
    <lineage>
        <taxon>Bacteria</taxon>
        <taxon>Pseudomonadati</taxon>
        <taxon>Pseudomonadota</taxon>
        <taxon>Alphaproteobacteria</taxon>
        <taxon>Rhodobacterales</taxon>
        <taxon>Paracoccaceae</taxon>
        <taxon>Gymnodinialimonas</taxon>
    </lineage>
</organism>
<dbReference type="Pfam" id="PF04542">
    <property type="entry name" value="Sigma70_r2"/>
    <property type="match status" value="1"/>
</dbReference>
<evidence type="ECO:0000313" key="6">
    <source>
        <dbReference type="EMBL" id="QXT41348.1"/>
    </source>
</evidence>
<dbReference type="EMBL" id="CP079194">
    <property type="protein sequence ID" value="QXT41348.1"/>
    <property type="molecule type" value="Genomic_DNA"/>
</dbReference>
<keyword evidence="2" id="KW-0731">Sigma factor</keyword>
<dbReference type="GO" id="GO:0006352">
    <property type="term" value="P:DNA-templated transcription initiation"/>
    <property type="evidence" value="ECO:0007669"/>
    <property type="project" value="InterPro"/>
</dbReference>
<name>A0A8F6YCA4_9RHOB</name>
<dbReference type="InterPro" id="IPR007627">
    <property type="entry name" value="RNA_pol_sigma70_r2"/>
</dbReference>
<evidence type="ECO:0000256" key="3">
    <source>
        <dbReference type="ARBA" id="ARBA00023163"/>
    </source>
</evidence>
<dbReference type="KEGG" id="gce:KYE46_04350"/>
<dbReference type="InterPro" id="IPR014284">
    <property type="entry name" value="RNA_pol_sigma-70_dom"/>
</dbReference>
<dbReference type="PANTHER" id="PTHR43133:SF46">
    <property type="entry name" value="RNA POLYMERASE SIGMA-70 FACTOR ECF SUBFAMILY"/>
    <property type="match status" value="1"/>
</dbReference>
<dbReference type="AlphaFoldDB" id="A0A8F6YCA4"/>
<feature type="domain" description="RNA polymerase sigma-70 region 2" evidence="4">
    <location>
        <begin position="26"/>
        <end position="91"/>
    </location>
</feature>
<evidence type="ECO:0000313" key="7">
    <source>
        <dbReference type="Proteomes" id="UP000825009"/>
    </source>
</evidence>
<feature type="domain" description="RNA polymerase sigma factor 70 region 4 type 2" evidence="5">
    <location>
        <begin position="120"/>
        <end position="170"/>
    </location>
</feature>
<gene>
    <name evidence="6" type="ORF">KYE46_04350</name>
</gene>
<reference evidence="6 7" key="1">
    <citation type="submission" date="2021-07" db="EMBL/GenBank/DDBJ databases">
        <title>A novel Jannaschia species isolated from marine dinoflagellate Ceratoperidinium margalefii.</title>
        <authorList>
            <person name="Jiang Y."/>
            <person name="Li Z."/>
        </authorList>
    </citation>
    <scope>NUCLEOTIDE SEQUENCE [LARGE SCALE GENOMIC DNA]</scope>
    <source>
        <strain evidence="6 7">J12C1-MA-4</strain>
    </source>
</reference>
<dbReference type="NCBIfam" id="TIGR02937">
    <property type="entry name" value="sigma70-ECF"/>
    <property type="match status" value="1"/>
</dbReference>
<dbReference type="PANTHER" id="PTHR43133">
    <property type="entry name" value="RNA POLYMERASE ECF-TYPE SIGMA FACTO"/>
    <property type="match status" value="1"/>
</dbReference>
<keyword evidence="1" id="KW-0805">Transcription regulation</keyword>